<dbReference type="PANTHER" id="PTHR24369:SF210">
    <property type="entry name" value="CHAOPTIN-RELATED"/>
    <property type="match status" value="1"/>
</dbReference>
<evidence type="ECO:0000256" key="3">
    <source>
        <dbReference type="ARBA" id="ARBA00022737"/>
    </source>
</evidence>
<dbReference type="SMART" id="SM00365">
    <property type="entry name" value="LRR_SD22"/>
    <property type="match status" value="4"/>
</dbReference>
<dbReference type="PRINTS" id="PR00019">
    <property type="entry name" value="LEURICHRPT"/>
</dbReference>
<evidence type="ECO:0000256" key="2">
    <source>
        <dbReference type="ARBA" id="ARBA00022729"/>
    </source>
</evidence>
<evidence type="ECO:0000256" key="4">
    <source>
        <dbReference type="SAM" id="MobiDB-lite"/>
    </source>
</evidence>
<feature type="compositionally biased region" description="Low complexity" evidence="4">
    <location>
        <begin position="70"/>
        <end position="90"/>
    </location>
</feature>
<dbReference type="InterPro" id="IPR032675">
    <property type="entry name" value="LRR_dom_sf"/>
</dbReference>
<name>A0A8S9XX62_APOLU</name>
<gene>
    <name evidence="5" type="ORF">GE061_010910</name>
</gene>
<proteinExistence type="predicted"/>
<dbReference type="InterPro" id="IPR003591">
    <property type="entry name" value="Leu-rich_rpt_typical-subtyp"/>
</dbReference>
<dbReference type="PROSITE" id="PS51450">
    <property type="entry name" value="LRR"/>
    <property type="match status" value="5"/>
</dbReference>
<dbReference type="InterPro" id="IPR050541">
    <property type="entry name" value="LRR_TM_domain-containing"/>
</dbReference>
<organism evidence="5 6">
    <name type="scientific">Apolygus lucorum</name>
    <name type="common">Small green plant bug</name>
    <name type="synonym">Lygocoris lucorum</name>
    <dbReference type="NCBI Taxonomy" id="248454"/>
    <lineage>
        <taxon>Eukaryota</taxon>
        <taxon>Metazoa</taxon>
        <taxon>Ecdysozoa</taxon>
        <taxon>Arthropoda</taxon>
        <taxon>Hexapoda</taxon>
        <taxon>Insecta</taxon>
        <taxon>Pterygota</taxon>
        <taxon>Neoptera</taxon>
        <taxon>Paraneoptera</taxon>
        <taxon>Hemiptera</taxon>
        <taxon>Heteroptera</taxon>
        <taxon>Panheteroptera</taxon>
        <taxon>Cimicomorpha</taxon>
        <taxon>Miridae</taxon>
        <taxon>Mirini</taxon>
        <taxon>Apolygus</taxon>
    </lineage>
</organism>
<evidence type="ECO:0000256" key="1">
    <source>
        <dbReference type="ARBA" id="ARBA00022614"/>
    </source>
</evidence>
<dbReference type="AlphaFoldDB" id="A0A8S9XX62"/>
<keyword evidence="1" id="KW-0433">Leucine-rich repeat</keyword>
<dbReference type="OrthoDB" id="2325980at2759"/>
<dbReference type="EMBL" id="WIXP02000003">
    <property type="protein sequence ID" value="KAF6213194.1"/>
    <property type="molecule type" value="Genomic_DNA"/>
</dbReference>
<dbReference type="GO" id="GO:0005886">
    <property type="term" value="C:plasma membrane"/>
    <property type="evidence" value="ECO:0007669"/>
    <property type="project" value="TreeGrafter"/>
</dbReference>
<comment type="caution">
    <text evidence="5">The sequence shown here is derived from an EMBL/GenBank/DDBJ whole genome shotgun (WGS) entry which is preliminary data.</text>
</comment>
<evidence type="ECO:0000313" key="6">
    <source>
        <dbReference type="Proteomes" id="UP000466442"/>
    </source>
</evidence>
<feature type="region of interest" description="Disordered" evidence="4">
    <location>
        <begin position="62"/>
        <end position="90"/>
    </location>
</feature>
<dbReference type="SUPFAM" id="SSF52058">
    <property type="entry name" value="L domain-like"/>
    <property type="match status" value="1"/>
</dbReference>
<keyword evidence="3" id="KW-0677">Repeat</keyword>
<protein>
    <recommendedName>
        <fullName evidence="7">LRRNT domain-containing protein</fullName>
    </recommendedName>
</protein>
<keyword evidence="6" id="KW-1185">Reference proteome</keyword>
<dbReference type="Proteomes" id="UP000466442">
    <property type="component" value="Unassembled WGS sequence"/>
</dbReference>
<reference evidence="5" key="1">
    <citation type="journal article" date="2021" name="Mol. Ecol. Resour.">
        <title>Apolygus lucorum genome provides insights into omnivorousness and mesophyll feeding.</title>
        <authorList>
            <person name="Liu Y."/>
            <person name="Liu H."/>
            <person name="Wang H."/>
            <person name="Huang T."/>
            <person name="Liu B."/>
            <person name="Yang B."/>
            <person name="Yin L."/>
            <person name="Li B."/>
            <person name="Zhang Y."/>
            <person name="Zhang S."/>
            <person name="Jiang F."/>
            <person name="Zhang X."/>
            <person name="Ren Y."/>
            <person name="Wang B."/>
            <person name="Wang S."/>
            <person name="Lu Y."/>
            <person name="Wu K."/>
            <person name="Fan W."/>
            <person name="Wang G."/>
        </authorList>
    </citation>
    <scope>NUCLEOTIDE SEQUENCE</scope>
    <source>
        <strain evidence="5">12Hb</strain>
    </source>
</reference>
<keyword evidence="2" id="KW-0732">Signal</keyword>
<accession>A0A8S9XX62</accession>
<sequence>MYISFYRKLLNKRIIFSTYPATRTSRLLPASPRKMDLKLCWLLGSLLAITLCGATTSHKPEEDIHIESNSTPSSKHFTTTTTPSSQSPGCPTGCRCSVSFTGPKLVCDFLDPEIQEFGTTARHLVVNGKRGDHAPKLAYKYFFKAGLANLVTLTIRNASLSKIDRGAFEGMDHLEELDLSDNEIVTLHPNTIENNGNLRHLILRNNPGIQLTNPNSPRHTPFLVSGSLVQLILANCQIKDIPKRAFANLGGLDYLDLSGNYLTELKDDGLAELINLETLDVSDNSISKISADAFVDIDDLTTLYLRGNPIKTLEGIEISGLEELDASRCDIEVLSPAVFDGFPELVLLNLSMNKIKDIDDEAFLALTALRYLDLSHNSIRSPPRQIHVPKLQ</sequence>
<dbReference type="Pfam" id="PF13855">
    <property type="entry name" value="LRR_8"/>
    <property type="match status" value="3"/>
</dbReference>
<dbReference type="InterPro" id="IPR001611">
    <property type="entry name" value="Leu-rich_rpt"/>
</dbReference>
<dbReference type="Gene3D" id="3.80.10.10">
    <property type="entry name" value="Ribonuclease Inhibitor"/>
    <property type="match status" value="2"/>
</dbReference>
<dbReference type="PANTHER" id="PTHR24369">
    <property type="entry name" value="ANTIGEN BSP, PUTATIVE-RELATED"/>
    <property type="match status" value="1"/>
</dbReference>
<dbReference type="SMART" id="SM00369">
    <property type="entry name" value="LRR_TYP"/>
    <property type="match status" value="8"/>
</dbReference>
<evidence type="ECO:0000313" key="5">
    <source>
        <dbReference type="EMBL" id="KAF6213194.1"/>
    </source>
</evidence>
<evidence type="ECO:0008006" key="7">
    <source>
        <dbReference type="Google" id="ProtNLM"/>
    </source>
</evidence>